<dbReference type="GO" id="GO:0009055">
    <property type="term" value="F:electron transfer activity"/>
    <property type="evidence" value="ECO:0007669"/>
    <property type="project" value="InterPro"/>
</dbReference>
<evidence type="ECO:0000256" key="4">
    <source>
        <dbReference type="PROSITE-ProRule" id="PRU00433"/>
    </source>
</evidence>
<keyword evidence="2 4" id="KW-0479">Metal-binding</keyword>
<sequence length="104" mass="11022">MRRVVAMAVAMGCGAPLAANAQAGDAAAGRVLAERWCSACHVVDAEQAQGNDAVPTFRAIGTKSWTELKFGMAMASPHPPMPTLDLTRRELADLLAFVRRQAAE</sequence>
<evidence type="ECO:0000259" key="6">
    <source>
        <dbReference type="PROSITE" id="PS51007"/>
    </source>
</evidence>
<evidence type="ECO:0000256" key="5">
    <source>
        <dbReference type="SAM" id="SignalP"/>
    </source>
</evidence>
<reference evidence="9" key="3">
    <citation type="journal article" date="2016" name="Genome Announc.">
        <title>Revised genome sequence of the purple photosynthetic bacterium Blastochloris viridis.</title>
        <authorList>
            <person name="Liu L.N."/>
            <person name="Faulkner M."/>
            <person name="Liu X."/>
            <person name="Huang F."/>
            <person name="Darby A.C."/>
            <person name="Hall N."/>
        </authorList>
    </citation>
    <scope>NUCLEOTIDE SEQUENCE [LARGE SCALE GENOMIC DNA]</scope>
    <source>
        <strain evidence="9">ATCC 19567 / DSM 133 / F</strain>
    </source>
</reference>
<dbReference type="EMBL" id="LN907867">
    <property type="protein sequence ID" value="CUU44187.1"/>
    <property type="molecule type" value="Genomic_DNA"/>
</dbReference>
<dbReference type="Pfam" id="PF00034">
    <property type="entry name" value="Cytochrom_C"/>
    <property type="match status" value="1"/>
</dbReference>
<reference evidence="8" key="2">
    <citation type="submission" date="2015-11" db="EMBL/GenBank/DDBJ databases">
        <authorList>
            <person name="Zhang Y."/>
            <person name="Guo Z."/>
        </authorList>
    </citation>
    <scope>NUCLEOTIDE SEQUENCE</scope>
    <source>
        <strain evidence="8">1</strain>
    </source>
</reference>
<feature type="chain" id="PRO_5014229098" evidence="5">
    <location>
        <begin position="22"/>
        <end position="104"/>
    </location>
</feature>
<proteinExistence type="predicted"/>
<evidence type="ECO:0000313" key="8">
    <source>
        <dbReference type="EMBL" id="CUU44187.1"/>
    </source>
</evidence>
<evidence type="ECO:0000256" key="3">
    <source>
        <dbReference type="ARBA" id="ARBA00023004"/>
    </source>
</evidence>
<dbReference type="InterPro" id="IPR036909">
    <property type="entry name" value="Cyt_c-like_dom_sf"/>
</dbReference>
<evidence type="ECO:0000313" key="9">
    <source>
        <dbReference type="Proteomes" id="UP000065734"/>
    </source>
</evidence>
<protein>
    <submittedName>
        <fullName evidence="8">Cytochrome c552</fullName>
    </submittedName>
    <submittedName>
        <fullName evidence="7">Small molecule metabolism</fullName>
    </submittedName>
</protein>
<keyword evidence="9" id="KW-1185">Reference proteome</keyword>
<dbReference type="Gene3D" id="1.10.760.10">
    <property type="entry name" value="Cytochrome c-like domain"/>
    <property type="match status" value="1"/>
</dbReference>
<dbReference type="KEGG" id="bvr:BVIR_467"/>
<dbReference type="SUPFAM" id="SSF46626">
    <property type="entry name" value="Cytochrome c"/>
    <property type="match status" value="1"/>
</dbReference>
<evidence type="ECO:0000313" key="7">
    <source>
        <dbReference type="EMBL" id="BAR98469.1"/>
    </source>
</evidence>
<dbReference type="STRING" id="1079.BVIR_467"/>
<dbReference type="Proteomes" id="UP000065734">
    <property type="component" value="Chromosome I"/>
</dbReference>
<dbReference type="EMBL" id="AP014854">
    <property type="protein sequence ID" value="BAR98469.1"/>
    <property type="molecule type" value="Genomic_DNA"/>
</dbReference>
<evidence type="ECO:0000256" key="2">
    <source>
        <dbReference type="ARBA" id="ARBA00022723"/>
    </source>
</evidence>
<evidence type="ECO:0000256" key="1">
    <source>
        <dbReference type="ARBA" id="ARBA00022617"/>
    </source>
</evidence>
<dbReference type="AlphaFoldDB" id="A0A0H5BBI8"/>
<dbReference type="OrthoDB" id="7873796at2"/>
<dbReference type="GO" id="GO:0046872">
    <property type="term" value="F:metal ion binding"/>
    <property type="evidence" value="ECO:0007669"/>
    <property type="project" value="UniProtKB-KW"/>
</dbReference>
<keyword evidence="1 4" id="KW-0349">Heme</keyword>
<feature type="domain" description="Cytochrome c" evidence="6">
    <location>
        <begin position="24"/>
        <end position="102"/>
    </location>
</feature>
<dbReference type="PROSITE" id="PS51007">
    <property type="entry name" value="CYTC"/>
    <property type="match status" value="1"/>
</dbReference>
<reference evidence="7" key="1">
    <citation type="journal article" date="2015" name="Genome Announc.">
        <title>Complete Genome Sequence of the Bacteriochlorophyll b-Producing Photosynthetic Bacterium Blastochloris viridis.</title>
        <authorList>
            <person name="Tsukatani Y."/>
            <person name="Hirose Y."/>
            <person name="Harada J."/>
            <person name="Misawa N."/>
            <person name="Mori K."/>
            <person name="Inoue K."/>
            <person name="Tamiaki H."/>
        </authorList>
    </citation>
    <scope>NUCLEOTIDE SEQUENCE [LARGE SCALE GENOMIC DNA]</scope>
    <source>
        <strain evidence="7">DSM 133</strain>
    </source>
</reference>
<keyword evidence="5" id="KW-0732">Signal</keyword>
<dbReference type="GO" id="GO:0020037">
    <property type="term" value="F:heme binding"/>
    <property type="evidence" value="ECO:0007669"/>
    <property type="project" value="InterPro"/>
</dbReference>
<name>A0A0H5BBI8_BLAVI</name>
<keyword evidence="3 4" id="KW-0408">Iron</keyword>
<dbReference type="RefSeq" id="WP_145911893.1">
    <property type="nucleotide sequence ID" value="NZ_AP014854.2"/>
</dbReference>
<accession>A0A0H5BBI8</accession>
<gene>
    <name evidence="8" type="primary">cycB</name>
    <name evidence="7" type="ORF">BV133_876</name>
    <name evidence="8" type="ORF">BVIRIDIS_32340</name>
</gene>
<organism evidence="8 9">
    <name type="scientific">Blastochloris viridis</name>
    <name type="common">Rhodopseudomonas viridis</name>
    <dbReference type="NCBI Taxonomy" id="1079"/>
    <lineage>
        <taxon>Bacteria</taxon>
        <taxon>Pseudomonadati</taxon>
        <taxon>Pseudomonadota</taxon>
        <taxon>Alphaproteobacteria</taxon>
        <taxon>Hyphomicrobiales</taxon>
        <taxon>Blastochloridaceae</taxon>
        <taxon>Blastochloris</taxon>
    </lineage>
</organism>
<feature type="signal peptide" evidence="5">
    <location>
        <begin position="1"/>
        <end position="21"/>
    </location>
</feature>
<dbReference type="InterPro" id="IPR009056">
    <property type="entry name" value="Cyt_c-like_dom"/>
</dbReference>